<evidence type="ECO:0000256" key="1">
    <source>
        <dbReference type="SAM" id="MobiDB-lite"/>
    </source>
</evidence>
<feature type="compositionally biased region" description="Low complexity" evidence="1">
    <location>
        <begin position="485"/>
        <end position="505"/>
    </location>
</feature>
<feature type="compositionally biased region" description="Low complexity" evidence="1">
    <location>
        <begin position="641"/>
        <end position="651"/>
    </location>
</feature>
<evidence type="ECO:0000313" key="3">
    <source>
        <dbReference type="Proteomes" id="UP000230002"/>
    </source>
</evidence>
<feature type="compositionally biased region" description="Polar residues" evidence="1">
    <location>
        <begin position="227"/>
        <end position="237"/>
    </location>
</feature>
<feature type="compositionally biased region" description="Low complexity" evidence="1">
    <location>
        <begin position="291"/>
        <end position="307"/>
    </location>
</feature>
<protein>
    <submittedName>
        <fullName evidence="2">Uncharacterized protein</fullName>
    </submittedName>
</protein>
<dbReference type="STRING" id="1077348.A0A2G8SN22"/>
<feature type="region of interest" description="Disordered" evidence="1">
    <location>
        <begin position="288"/>
        <end position="544"/>
    </location>
</feature>
<name>A0A2G8SN22_9APHY</name>
<comment type="caution">
    <text evidence="2">The sequence shown here is derived from an EMBL/GenBank/DDBJ whole genome shotgun (WGS) entry which is preliminary data.</text>
</comment>
<feature type="compositionally biased region" description="Polar residues" evidence="1">
    <location>
        <begin position="200"/>
        <end position="211"/>
    </location>
</feature>
<dbReference type="EMBL" id="AYKW01000004">
    <property type="protein sequence ID" value="PIL35164.1"/>
    <property type="molecule type" value="Genomic_DNA"/>
</dbReference>
<sequence>MALTATAQSALPREPIWDEVIVPALRKRLKDESTVLTKRMSAASVTSSEDQAISQYHPRPGTSTSSHSHSNSKPSAIPRPSIQSSRTTESSAGVYAGAPPPSFQRARALSQPFPFEPPLHADQAPPVAETRSISPINAPKGTRIPVSRTRTGSTSSQAQSTYTSSGTTGRVNGYARHNGDASESQLYRVEEKTHPPAQSPPQSHTSRSTIQVPRRKVSDIFQEQAPFPNSLSSSHSQLDYAPERMSSESDERPFEHWYRGDVARNGGVGELRVARRQEMLDIANYGHTLRNAASKSQSGASSRSRSNSRGRDMPNGRAKGRPRADSVGARESIYIDEDAMEDGDAVMDERPLTDLDDDDDDYQGYEDQLDDYYTQTVQPHTNGSVSSPSLERSDTPTSRLTQNTTRSRIPQPTSRSRTTTPTPTLGKPTRSVSENALSGPSSPSVPSMQRSATQPLKTQGSPSPSSLPANPSAPSTPTAKKRAKSPASSTPSTSKKQKAKAPPSSMQKRPGAKDENRRSVGQYPLPDGDEHAIPTWTQPRQANGNWDEVVLPVVARKKGLQDQYETADGTPKPREPEPMVVEPAPGTFGYDPTKRRKRWSGNPAQILMDEFGQPKEFDPPEPQPLPRLEVPEPSPDEQRGSPTTPISSSPRSFERPRVVSPPPFSHYQTAQHLSPQMQTIRPMPPASKEELIQPPADEDGGAGCCKCLVM</sequence>
<feature type="compositionally biased region" description="Acidic residues" evidence="1">
    <location>
        <begin position="354"/>
        <end position="370"/>
    </location>
</feature>
<feature type="compositionally biased region" description="Polar residues" evidence="1">
    <location>
        <begin position="374"/>
        <end position="403"/>
    </location>
</feature>
<proteinExistence type="predicted"/>
<evidence type="ECO:0000313" key="2">
    <source>
        <dbReference type="EMBL" id="PIL35164.1"/>
    </source>
</evidence>
<feature type="compositionally biased region" description="Polar residues" evidence="1">
    <location>
        <begin position="43"/>
        <end position="54"/>
    </location>
</feature>
<feature type="compositionally biased region" description="Low complexity" evidence="1">
    <location>
        <begin position="62"/>
        <end position="72"/>
    </location>
</feature>
<dbReference type="Proteomes" id="UP000230002">
    <property type="component" value="Unassembled WGS sequence"/>
</dbReference>
<feature type="compositionally biased region" description="Low complexity" evidence="1">
    <location>
        <begin position="147"/>
        <end position="170"/>
    </location>
</feature>
<dbReference type="AlphaFoldDB" id="A0A2G8SN22"/>
<keyword evidence="3" id="KW-1185">Reference proteome</keyword>
<feature type="compositionally biased region" description="Basic and acidic residues" evidence="1">
    <location>
        <begin position="241"/>
        <end position="253"/>
    </location>
</feature>
<reference evidence="2 3" key="1">
    <citation type="journal article" date="2015" name="Sci. Rep.">
        <title>Chromosome-level genome map provides insights into diverse defense mechanisms in the medicinal fungus Ganoderma sinense.</title>
        <authorList>
            <person name="Zhu Y."/>
            <person name="Xu J."/>
            <person name="Sun C."/>
            <person name="Zhou S."/>
            <person name="Xu H."/>
            <person name="Nelson D.R."/>
            <person name="Qian J."/>
            <person name="Song J."/>
            <person name="Luo H."/>
            <person name="Xiang L."/>
            <person name="Li Y."/>
            <person name="Xu Z."/>
            <person name="Ji A."/>
            <person name="Wang L."/>
            <person name="Lu S."/>
            <person name="Hayward A."/>
            <person name="Sun W."/>
            <person name="Li X."/>
            <person name="Schwartz D.C."/>
            <person name="Wang Y."/>
            <person name="Chen S."/>
        </authorList>
    </citation>
    <scope>NUCLEOTIDE SEQUENCE [LARGE SCALE GENOMIC DNA]</scope>
    <source>
        <strain evidence="2 3">ZZ0214-1</strain>
    </source>
</reference>
<feature type="compositionally biased region" description="Polar residues" evidence="1">
    <location>
        <begin position="431"/>
        <end position="460"/>
    </location>
</feature>
<gene>
    <name evidence="2" type="ORF">GSI_02953</name>
</gene>
<feature type="region of interest" description="Disordered" evidence="1">
    <location>
        <begin position="32"/>
        <end position="253"/>
    </location>
</feature>
<feature type="compositionally biased region" description="Low complexity" evidence="1">
    <location>
        <begin position="404"/>
        <end position="430"/>
    </location>
</feature>
<feature type="compositionally biased region" description="Low complexity" evidence="1">
    <location>
        <begin position="461"/>
        <end position="478"/>
    </location>
</feature>
<organism evidence="2 3">
    <name type="scientific">Ganoderma sinense ZZ0214-1</name>
    <dbReference type="NCBI Taxonomy" id="1077348"/>
    <lineage>
        <taxon>Eukaryota</taxon>
        <taxon>Fungi</taxon>
        <taxon>Dikarya</taxon>
        <taxon>Basidiomycota</taxon>
        <taxon>Agaricomycotina</taxon>
        <taxon>Agaricomycetes</taxon>
        <taxon>Polyporales</taxon>
        <taxon>Polyporaceae</taxon>
        <taxon>Ganoderma</taxon>
    </lineage>
</organism>
<feature type="compositionally biased region" description="Polar residues" evidence="1">
    <location>
        <begin position="535"/>
        <end position="544"/>
    </location>
</feature>
<feature type="compositionally biased region" description="Polar residues" evidence="1">
    <location>
        <begin position="81"/>
        <end position="91"/>
    </location>
</feature>
<feature type="compositionally biased region" description="Polar residues" evidence="1">
    <location>
        <begin position="666"/>
        <end position="679"/>
    </location>
</feature>
<feature type="region of interest" description="Disordered" evidence="1">
    <location>
        <begin position="557"/>
        <end position="702"/>
    </location>
</feature>
<accession>A0A2G8SN22</accession>
<feature type="compositionally biased region" description="Acidic residues" evidence="1">
    <location>
        <begin position="334"/>
        <end position="346"/>
    </location>
</feature>
<dbReference type="OrthoDB" id="3363891at2759"/>